<dbReference type="AlphaFoldDB" id="A0AAI9F2U4"/>
<keyword evidence="1" id="KW-0472">Membrane</keyword>
<dbReference type="EMBL" id="ABCJ01000001">
    <property type="protein sequence ID" value="EDM24125.1"/>
    <property type="molecule type" value="Genomic_DNA"/>
</dbReference>
<name>A0AAI9F2U4_9BACT</name>
<feature type="transmembrane region" description="Helical" evidence="1">
    <location>
        <begin position="84"/>
        <end position="105"/>
    </location>
</feature>
<organism evidence="2 3">
    <name type="scientific">Caminibacter mediatlanticus TB-2</name>
    <dbReference type="NCBI Taxonomy" id="391592"/>
    <lineage>
        <taxon>Bacteria</taxon>
        <taxon>Pseudomonadati</taxon>
        <taxon>Campylobacterota</taxon>
        <taxon>Epsilonproteobacteria</taxon>
        <taxon>Nautiliales</taxon>
        <taxon>Nautiliaceae</taxon>
        <taxon>Caminibacter</taxon>
    </lineage>
</organism>
<gene>
    <name evidence="2" type="ORF">CMTB2_01378</name>
</gene>
<keyword evidence="1" id="KW-1133">Transmembrane helix</keyword>
<evidence type="ECO:0000313" key="3">
    <source>
        <dbReference type="Proteomes" id="UP000003288"/>
    </source>
</evidence>
<feature type="transmembrane region" description="Helical" evidence="1">
    <location>
        <begin position="52"/>
        <end position="75"/>
    </location>
</feature>
<accession>A0AAI9F2U4</accession>
<keyword evidence="1" id="KW-0812">Transmembrane</keyword>
<reference evidence="2 3" key="1">
    <citation type="journal article" date="2011" name="Stand. Genomic Sci.">
        <title>Draft genome sequence of Caminibacter mediatlanticus strain TB-2, an epsilonproteobacterium isolated from a deep-sea hydrothermal vent.</title>
        <authorList>
            <person name="Giovannelli D."/>
            <person name="Ferriera S."/>
            <person name="Johnson J."/>
            <person name="Kravitz S."/>
            <person name="Perez-Rodriguez I."/>
            <person name="Ricci J."/>
            <person name="O'Brien C."/>
            <person name="Voordeckers J.W."/>
            <person name="Bini E."/>
            <person name="Vetriani C."/>
        </authorList>
    </citation>
    <scope>NUCLEOTIDE SEQUENCE [LARGE SCALE GENOMIC DNA]</scope>
    <source>
        <strain evidence="2 3">TB-2</strain>
    </source>
</reference>
<feature type="transmembrane region" description="Helical" evidence="1">
    <location>
        <begin position="159"/>
        <end position="180"/>
    </location>
</feature>
<evidence type="ECO:0000313" key="2">
    <source>
        <dbReference type="EMBL" id="EDM24125.1"/>
    </source>
</evidence>
<proteinExistence type="predicted"/>
<evidence type="ECO:0000256" key="1">
    <source>
        <dbReference type="SAM" id="Phobius"/>
    </source>
</evidence>
<sequence>MISTLQESSISFGIGVDANIALGQVLDPINDAIERFSDMITLSLWVLGAEKIIYEISKFNIIFFIFLILFIIYFFKESKLVKSFLMILIILRLFIPFSAISSSYLDDKIFKPSIDKYEKVLIKTKTDNNISNISSLKEKIKFYIKNSENILNAFVNLSIVYFSKFLLNLILLPLLFVWVIKNIFIKEN</sequence>
<comment type="caution">
    <text evidence="2">The sequence shown here is derived from an EMBL/GenBank/DDBJ whole genome shotgun (WGS) entry which is preliminary data.</text>
</comment>
<dbReference type="Proteomes" id="UP000003288">
    <property type="component" value="Unassembled WGS sequence"/>
</dbReference>
<protein>
    <submittedName>
        <fullName evidence="2">Uncharacterized protein</fullName>
    </submittedName>
</protein>